<evidence type="ECO:0000256" key="2">
    <source>
        <dbReference type="SAM" id="MobiDB-lite"/>
    </source>
</evidence>
<dbReference type="Proteomes" id="UP000198251">
    <property type="component" value="Chromosome I"/>
</dbReference>
<dbReference type="AlphaFoldDB" id="A0A1C5G998"/>
<organism evidence="3 4">
    <name type="scientific">Micromonospora echinofusca</name>
    <dbReference type="NCBI Taxonomy" id="47858"/>
    <lineage>
        <taxon>Bacteria</taxon>
        <taxon>Bacillati</taxon>
        <taxon>Actinomycetota</taxon>
        <taxon>Actinomycetes</taxon>
        <taxon>Micromonosporales</taxon>
        <taxon>Micromonosporaceae</taxon>
        <taxon>Micromonospora</taxon>
    </lineage>
</organism>
<reference evidence="3 4" key="1">
    <citation type="submission" date="2016-06" db="EMBL/GenBank/DDBJ databases">
        <authorList>
            <person name="Kjaerup R.B."/>
            <person name="Dalgaard T.S."/>
            <person name="Juul-Madsen H.R."/>
        </authorList>
    </citation>
    <scope>NUCLEOTIDE SEQUENCE [LARGE SCALE GENOMIC DNA]</scope>
    <source>
        <strain evidence="3 4">DSM 43913</strain>
    </source>
</reference>
<dbReference type="GeneID" id="95802384"/>
<dbReference type="Pfam" id="PF04203">
    <property type="entry name" value="Sortase"/>
    <property type="match status" value="1"/>
</dbReference>
<dbReference type="InterPro" id="IPR023365">
    <property type="entry name" value="Sortase_dom-sf"/>
</dbReference>
<name>A0A1C5G998_MICEH</name>
<gene>
    <name evidence="3" type="ORF">GA0070610_2582</name>
</gene>
<dbReference type="InterPro" id="IPR005754">
    <property type="entry name" value="Sortase"/>
</dbReference>
<keyword evidence="1" id="KW-0378">Hydrolase</keyword>
<sequence>MSWRRPGWAVTVIVLLATTGLGLIAAGVATIPPRPPRPEAADAPTRARSAPAVPPLHRAEPVDVRIPAIDVRARIVPVGADAEGRLEVPPLDRPALAGWYRHGVSPGESGNAVIVGHVDSAAGPAVFFDLGRLRAGDTVRVTRADASVATFAVDGVGSYPKDRFPTDLVYGPSDATGLRLITCGGRFDRDTGSYVDNVVVFATRVP</sequence>
<evidence type="ECO:0000256" key="1">
    <source>
        <dbReference type="ARBA" id="ARBA00022801"/>
    </source>
</evidence>
<proteinExistence type="predicted"/>
<dbReference type="EMBL" id="LT607733">
    <property type="protein sequence ID" value="SCG16321.1"/>
    <property type="molecule type" value="Genomic_DNA"/>
</dbReference>
<evidence type="ECO:0000313" key="3">
    <source>
        <dbReference type="EMBL" id="SCG16321.1"/>
    </source>
</evidence>
<dbReference type="Gene3D" id="2.40.260.10">
    <property type="entry name" value="Sortase"/>
    <property type="match status" value="1"/>
</dbReference>
<accession>A0A1C5G998</accession>
<dbReference type="NCBIfam" id="NF033748">
    <property type="entry name" value="class_F_sortase"/>
    <property type="match status" value="1"/>
</dbReference>
<keyword evidence="4" id="KW-1185">Reference proteome</keyword>
<evidence type="ECO:0000313" key="4">
    <source>
        <dbReference type="Proteomes" id="UP000198251"/>
    </source>
</evidence>
<dbReference type="CDD" id="cd05829">
    <property type="entry name" value="Sortase_F"/>
    <property type="match status" value="1"/>
</dbReference>
<dbReference type="InterPro" id="IPR042001">
    <property type="entry name" value="Sortase_F"/>
</dbReference>
<protein>
    <submittedName>
        <fullName evidence="3">Sortase family protein</fullName>
    </submittedName>
</protein>
<dbReference type="SUPFAM" id="SSF63817">
    <property type="entry name" value="Sortase"/>
    <property type="match status" value="1"/>
</dbReference>
<feature type="region of interest" description="Disordered" evidence="2">
    <location>
        <begin position="32"/>
        <end position="52"/>
    </location>
</feature>
<dbReference type="GO" id="GO:0016787">
    <property type="term" value="F:hydrolase activity"/>
    <property type="evidence" value="ECO:0007669"/>
    <property type="project" value="UniProtKB-KW"/>
</dbReference>
<dbReference type="RefSeq" id="WP_231926100.1">
    <property type="nucleotide sequence ID" value="NZ_JBFAAC010000023.1"/>
</dbReference>